<dbReference type="EMBL" id="JAMGBD010000001">
    <property type="protein sequence ID" value="MCL6682988.1"/>
    <property type="molecule type" value="Genomic_DNA"/>
</dbReference>
<reference evidence="1" key="1">
    <citation type="submission" date="2022-05" db="EMBL/GenBank/DDBJ databases">
        <authorList>
            <person name="Jo J.-H."/>
            <person name="Im W.-T."/>
        </authorList>
    </citation>
    <scope>NUCLEOTIDE SEQUENCE</scope>
    <source>
        <strain evidence="1">SE158</strain>
    </source>
</reference>
<evidence type="ECO:0000313" key="2">
    <source>
        <dbReference type="Proteomes" id="UP001165363"/>
    </source>
</evidence>
<name>A0ABT0RK24_9SPHN</name>
<keyword evidence="2" id="KW-1185">Reference proteome</keyword>
<proteinExistence type="predicted"/>
<protein>
    <submittedName>
        <fullName evidence="1">Uncharacterized protein</fullName>
    </submittedName>
</protein>
<dbReference type="Proteomes" id="UP001165363">
    <property type="component" value="Unassembled WGS sequence"/>
</dbReference>
<accession>A0ABT0RK24</accession>
<evidence type="ECO:0000313" key="1">
    <source>
        <dbReference type="EMBL" id="MCL6682988.1"/>
    </source>
</evidence>
<organism evidence="1 2">
    <name type="scientific">Sphingomonas alba</name>
    <dbReference type="NCBI Taxonomy" id="2908208"/>
    <lineage>
        <taxon>Bacteria</taxon>
        <taxon>Pseudomonadati</taxon>
        <taxon>Pseudomonadota</taxon>
        <taxon>Alphaproteobacteria</taxon>
        <taxon>Sphingomonadales</taxon>
        <taxon>Sphingomonadaceae</taxon>
        <taxon>Sphingomonas</taxon>
    </lineage>
</organism>
<comment type="caution">
    <text evidence="1">The sequence shown here is derived from an EMBL/GenBank/DDBJ whole genome shotgun (WGS) entry which is preliminary data.</text>
</comment>
<dbReference type="RefSeq" id="WP_249846922.1">
    <property type="nucleotide sequence ID" value="NZ_JAMGBD010000001.1"/>
</dbReference>
<gene>
    <name evidence="1" type="ORF">LZ536_03595</name>
</gene>
<sequence length="96" mass="10563">MTRSNTTAEWPRLMLDTSQLWDDAAMVVALRSWRIIAGGPAVARQEVERMISEKVEAGAELAGALIGGKVNSPQSAARKALSIYAKRVRENRRRLG</sequence>